<evidence type="ECO:0000313" key="1">
    <source>
        <dbReference type="EMBL" id="EDR13822.1"/>
    </source>
</evidence>
<protein>
    <submittedName>
        <fullName evidence="1">Predicted protein</fullName>
    </submittedName>
</protein>
<dbReference type="GeneID" id="6071309"/>
<dbReference type="AlphaFoldDB" id="B0CVY6"/>
<gene>
    <name evidence="1" type="ORF">LACBIDRAFT_309258</name>
</gene>
<organism evidence="2">
    <name type="scientific">Laccaria bicolor (strain S238N-H82 / ATCC MYA-4686)</name>
    <name type="common">Bicoloured deceiver</name>
    <name type="synonym">Laccaria laccata var. bicolor</name>
    <dbReference type="NCBI Taxonomy" id="486041"/>
    <lineage>
        <taxon>Eukaryota</taxon>
        <taxon>Fungi</taxon>
        <taxon>Dikarya</taxon>
        <taxon>Basidiomycota</taxon>
        <taxon>Agaricomycotina</taxon>
        <taxon>Agaricomycetes</taxon>
        <taxon>Agaricomycetidae</taxon>
        <taxon>Agaricales</taxon>
        <taxon>Agaricineae</taxon>
        <taxon>Hydnangiaceae</taxon>
        <taxon>Laccaria</taxon>
    </lineage>
</organism>
<accession>B0CVY6</accession>
<evidence type="ECO:0000313" key="2">
    <source>
        <dbReference type="Proteomes" id="UP000001194"/>
    </source>
</evidence>
<dbReference type="KEGG" id="lbc:LACBIDRAFT_309258"/>
<name>B0CVY6_LACBS</name>
<dbReference type="InParanoid" id="B0CVY6"/>
<dbReference type="RefSeq" id="XP_001876320.1">
    <property type="nucleotide sequence ID" value="XM_001876285.1"/>
</dbReference>
<reference evidence="1 2" key="1">
    <citation type="journal article" date="2008" name="Nature">
        <title>The genome of Laccaria bicolor provides insights into mycorrhizal symbiosis.</title>
        <authorList>
            <person name="Martin F."/>
            <person name="Aerts A."/>
            <person name="Ahren D."/>
            <person name="Brun A."/>
            <person name="Danchin E.G.J."/>
            <person name="Duchaussoy F."/>
            <person name="Gibon J."/>
            <person name="Kohler A."/>
            <person name="Lindquist E."/>
            <person name="Pereda V."/>
            <person name="Salamov A."/>
            <person name="Shapiro H.J."/>
            <person name="Wuyts J."/>
            <person name="Blaudez D."/>
            <person name="Buee M."/>
            <person name="Brokstein P."/>
            <person name="Canbaeck B."/>
            <person name="Cohen D."/>
            <person name="Courty P.E."/>
            <person name="Coutinho P.M."/>
            <person name="Delaruelle C."/>
            <person name="Detter J.C."/>
            <person name="Deveau A."/>
            <person name="DiFazio S."/>
            <person name="Duplessis S."/>
            <person name="Fraissinet-Tachet L."/>
            <person name="Lucic E."/>
            <person name="Frey-Klett P."/>
            <person name="Fourrey C."/>
            <person name="Feussner I."/>
            <person name="Gay G."/>
            <person name="Grimwood J."/>
            <person name="Hoegger P.J."/>
            <person name="Jain P."/>
            <person name="Kilaru S."/>
            <person name="Labbe J."/>
            <person name="Lin Y.C."/>
            <person name="Legue V."/>
            <person name="Le Tacon F."/>
            <person name="Marmeisse R."/>
            <person name="Melayah D."/>
            <person name="Montanini B."/>
            <person name="Muratet M."/>
            <person name="Nehls U."/>
            <person name="Niculita-Hirzel H."/>
            <person name="Oudot-Le Secq M.P."/>
            <person name="Peter M."/>
            <person name="Quesneville H."/>
            <person name="Rajashekar B."/>
            <person name="Reich M."/>
            <person name="Rouhier N."/>
            <person name="Schmutz J."/>
            <person name="Yin T."/>
            <person name="Chalot M."/>
            <person name="Henrissat B."/>
            <person name="Kuees U."/>
            <person name="Lucas S."/>
            <person name="Van de Peer Y."/>
            <person name="Podila G.K."/>
            <person name="Polle A."/>
            <person name="Pukkila P.J."/>
            <person name="Richardson P.M."/>
            <person name="Rouze P."/>
            <person name="Sanders I.R."/>
            <person name="Stajich J.E."/>
            <person name="Tunlid A."/>
            <person name="Tuskan G."/>
            <person name="Grigoriev I.V."/>
        </authorList>
    </citation>
    <scope>NUCLEOTIDE SEQUENCE [LARGE SCALE GENOMIC DNA]</scope>
    <source>
        <strain evidence="2">S238N-H82 / ATCC MYA-4686</strain>
    </source>
</reference>
<proteinExistence type="predicted"/>
<dbReference type="Proteomes" id="UP000001194">
    <property type="component" value="Unassembled WGS sequence"/>
</dbReference>
<dbReference type="HOGENOM" id="CLU_2740458_0_0_1"/>
<dbReference type="EMBL" id="DS547093">
    <property type="protein sequence ID" value="EDR13822.1"/>
    <property type="molecule type" value="Genomic_DNA"/>
</dbReference>
<keyword evidence="2" id="KW-1185">Reference proteome</keyword>
<sequence>MSIRFAHSIAIVALESRHPLVYFPLTSFHMASHALRLTNLSFLSRTILIYDFCNVLSVSRRHVFHVCNPNV</sequence>